<keyword evidence="3" id="KW-0833">Ubl conjugation pathway</keyword>
<organism evidence="7 8">
    <name type="scientific">Aspergillus bombycis</name>
    <dbReference type="NCBI Taxonomy" id="109264"/>
    <lineage>
        <taxon>Eukaryota</taxon>
        <taxon>Fungi</taxon>
        <taxon>Dikarya</taxon>
        <taxon>Ascomycota</taxon>
        <taxon>Pezizomycotina</taxon>
        <taxon>Eurotiomycetes</taxon>
        <taxon>Eurotiomycetidae</taxon>
        <taxon>Eurotiales</taxon>
        <taxon>Aspergillaceae</taxon>
        <taxon>Aspergillus</taxon>
    </lineage>
</organism>
<dbReference type="GO" id="GO:0008270">
    <property type="term" value="F:zinc ion binding"/>
    <property type="evidence" value="ECO:0007669"/>
    <property type="project" value="UniProtKB-KW"/>
</dbReference>
<comment type="caution">
    <text evidence="7">The sequence shown here is derived from an EMBL/GenBank/DDBJ whole genome shotgun (WGS) entry which is preliminary data.</text>
</comment>
<feature type="region of interest" description="Disordered" evidence="5">
    <location>
        <begin position="760"/>
        <end position="859"/>
    </location>
</feature>
<keyword evidence="8" id="KW-1185">Reference proteome</keyword>
<evidence type="ECO:0000313" key="7">
    <source>
        <dbReference type="EMBL" id="OGM43882.1"/>
    </source>
</evidence>
<keyword evidence="1" id="KW-0479">Metal-binding</keyword>
<dbReference type="SMART" id="SM00647">
    <property type="entry name" value="IBR"/>
    <property type="match status" value="1"/>
</dbReference>
<evidence type="ECO:0000256" key="3">
    <source>
        <dbReference type="ARBA" id="ARBA00022786"/>
    </source>
</evidence>
<dbReference type="GeneID" id="34449334"/>
<dbReference type="RefSeq" id="XP_022387599.1">
    <property type="nucleotide sequence ID" value="XM_022533073.1"/>
</dbReference>
<dbReference type="SUPFAM" id="SSF57850">
    <property type="entry name" value="RING/U-box"/>
    <property type="match status" value="1"/>
</dbReference>
<dbReference type="Gene3D" id="3.30.40.10">
    <property type="entry name" value="Zinc/RING finger domain, C3HC4 (zinc finger)"/>
    <property type="match status" value="1"/>
</dbReference>
<feature type="region of interest" description="Disordered" evidence="5">
    <location>
        <begin position="499"/>
        <end position="552"/>
    </location>
</feature>
<reference evidence="7 8" key="1">
    <citation type="journal article" date="2016" name="Genome Biol. Evol.">
        <title>Draft genome sequence of an aflatoxigenic Aspergillus species, A. bombycis.</title>
        <authorList>
            <person name="Moore G.G."/>
            <person name="Mack B.M."/>
            <person name="Beltz S.B."/>
            <person name="Gilbert M.K."/>
        </authorList>
    </citation>
    <scope>NUCLEOTIDE SEQUENCE [LARGE SCALE GENOMIC DNA]</scope>
    <source>
        <strain evidence="8">NRRL 26010</strain>
    </source>
</reference>
<proteinExistence type="predicted"/>
<feature type="compositionally biased region" description="Basic and acidic residues" evidence="5">
    <location>
        <begin position="521"/>
        <end position="536"/>
    </location>
</feature>
<accession>A0A1F7ZWM1</accession>
<gene>
    <name evidence="7" type="ORF">ABOM_005944</name>
</gene>
<evidence type="ECO:0000256" key="2">
    <source>
        <dbReference type="ARBA" id="ARBA00022771"/>
    </source>
</evidence>
<feature type="compositionally biased region" description="Polar residues" evidence="5">
    <location>
        <begin position="768"/>
        <end position="779"/>
    </location>
</feature>
<dbReference type="EMBL" id="LYCR01000063">
    <property type="protein sequence ID" value="OGM43882.1"/>
    <property type="molecule type" value="Genomic_DNA"/>
</dbReference>
<dbReference type="GO" id="GO:0016567">
    <property type="term" value="P:protein ubiquitination"/>
    <property type="evidence" value="ECO:0007669"/>
    <property type="project" value="InterPro"/>
</dbReference>
<feature type="compositionally biased region" description="Basic and acidic residues" evidence="5">
    <location>
        <begin position="503"/>
        <end position="514"/>
    </location>
</feature>
<dbReference type="InterPro" id="IPR013083">
    <property type="entry name" value="Znf_RING/FYVE/PHD"/>
</dbReference>
<evidence type="ECO:0000256" key="4">
    <source>
        <dbReference type="ARBA" id="ARBA00022833"/>
    </source>
</evidence>
<keyword evidence="4" id="KW-0862">Zinc</keyword>
<dbReference type="Proteomes" id="UP000179179">
    <property type="component" value="Unassembled WGS sequence"/>
</dbReference>
<evidence type="ECO:0000256" key="5">
    <source>
        <dbReference type="SAM" id="MobiDB-lite"/>
    </source>
</evidence>
<dbReference type="CDD" id="cd20335">
    <property type="entry name" value="BRcat_RBR"/>
    <property type="match status" value="1"/>
</dbReference>
<sequence length="1097" mass="120311">MDGPTQELVLSLMEEDARGALGLIKGKGRTEQVTDHELALTEWARELHHCACTIADYRMAKSLARAVSNDGVALAAATEEENRAFGDRMAALQLGGLSQSTPDQLLGQNEAAMAGLTTSLMGGFTTVPEQSRPTDATEVRSSGFPGAESSKVAAARKLDSQAHLKCVACMEAKPSFDIFKAICSHYYCRSCTGRLVHDSLVDESLFPPKCCRLPFSLSTIKTLLGEEIIRKFEEKTVEHSDSNRTYCANPSCSRYLPPGLVAITTRICPSCNTETCSTCKQRAHAGLCVEGQAEILNMAKREGWQRCARCRNIVELKSGCNHITGRHVDAKYGTKTDYSTEQTKSPLGMMTILDLHNKRFRGQHKNSVSSTTVSMTLAGGGVMGNIRAMYATTCSLTSSYDASAAGLRCVWSYPSRNFPKVQDLYGKLPGIEDQPRRSLSVMIIEGTVREGDASLQHLGPSSQQVAHVPRVQEQALETYEKQHCPESVGSASCLISSQKVASKGKEERSGYERQPRHKTKNDHYEYKGKMSHEKGGGRVTKAKRRRSAKRNRKHTMNDNFHASNVARDRLTLQSNMNLGLFQMGRTSSPVKVQGPDLSFSEMKFLSNKAREDSEAACIYRDKEKSGSVYWNSPSQNTRACSSLLNTVDEQAHHQESDAFPHETSVYEHDQRSTMLQAHTDGSTQLQKKGSEGITRTATVYTWPESVHGYSALDVPYQRCTRQLLSINLDVRDNNEAITTVNPTRDYWSLEELKCLSDQRNLPWDSDAHSSTMPTNASSHWRSRKCKRPQSVGEGEPSQTPRMAKEHNSKDNTEVYGGISIPAANHHDPASEPPTLPRSGGETDGVSVHISHGQPAPASPQAFDQADIIEPPTSDFTLYPGTSSFISSSLHIQKPTSVMQSHDSYGLKEAKNSTASALISDNDKPSAQFANMAVPLPGGDCALIAQTLSAAYDVIMHPEQDPLYKFPRHRMVDTPMRDASSGVGGNGNIFQAPEDYHGLPDDLASYWLPGIASETGIFSHGSNDSAEQERCLGLSQPNHAVYPTCFTGHFPDARYSAGETQNVRMAGAESRPTAAMVSGLQEDLLGGLKGFWREQKLY</sequence>
<feature type="domain" description="IBR" evidence="6">
    <location>
        <begin position="227"/>
        <end position="288"/>
    </location>
</feature>
<evidence type="ECO:0000313" key="8">
    <source>
        <dbReference type="Proteomes" id="UP000179179"/>
    </source>
</evidence>
<protein>
    <submittedName>
        <fullName evidence="7">Ariadne RING finger</fullName>
    </submittedName>
</protein>
<dbReference type="OrthoDB" id="2537141at2759"/>
<feature type="compositionally biased region" description="Basic and acidic residues" evidence="5">
    <location>
        <begin position="802"/>
        <end position="812"/>
    </location>
</feature>
<dbReference type="PANTHER" id="PTHR11685">
    <property type="entry name" value="RBR FAMILY RING FINGER AND IBR DOMAIN-CONTAINING"/>
    <property type="match status" value="1"/>
</dbReference>
<dbReference type="STRING" id="109264.A0A1F7ZWM1"/>
<dbReference type="InterPro" id="IPR031127">
    <property type="entry name" value="E3_UB_ligase_RBR"/>
</dbReference>
<dbReference type="GO" id="GO:0004842">
    <property type="term" value="F:ubiquitin-protein transferase activity"/>
    <property type="evidence" value="ECO:0007669"/>
    <property type="project" value="InterPro"/>
</dbReference>
<evidence type="ECO:0000259" key="6">
    <source>
        <dbReference type="SMART" id="SM00647"/>
    </source>
</evidence>
<dbReference type="AlphaFoldDB" id="A0A1F7ZWM1"/>
<dbReference type="InterPro" id="IPR002867">
    <property type="entry name" value="IBR_dom"/>
</dbReference>
<dbReference type="Pfam" id="PF01485">
    <property type="entry name" value="IBR"/>
    <property type="match status" value="1"/>
</dbReference>
<name>A0A1F7ZWM1_9EURO</name>
<keyword evidence="2" id="KW-0863">Zinc-finger</keyword>
<evidence type="ECO:0000256" key="1">
    <source>
        <dbReference type="ARBA" id="ARBA00022723"/>
    </source>
</evidence>
<feature type="compositionally biased region" description="Basic residues" evidence="5">
    <location>
        <begin position="540"/>
        <end position="552"/>
    </location>
</feature>